<proteinExistence type="predicted"/>
<dbReference type="OrthoDB" id="5391853at2"/>
<evidence type="ECO:0000256" key="3">
    <source>
        <dbReference type="ARBA" id="ARBA00022676"/>
    </source>
</evidence>
<evidence type="ECO:0000256" key="1">
    <source>
        <dbReference type="ARBA" id="ARBA00004236"/>
    </source>
</evidence>
<keyword evidence="4" id="KW-0808">Transferase</keyword>
<dbReference type="InterPro" id="IPR029044">
    <property type="entry name" value="Nucleotide-diphossugar_trans"/>
</dbReference>
<keyword evidence="5" id="KW-0472">Membrane</keyword>
<dbReference type="Gene3D" id="3.90.550.10">
    <property type="entry name" value="Spore Coat Polysaccharide Biosynthesis Protein SpsA, Chain A"/>
    <property type="match status" value="1"/>
</dbReference>
<dbReference type="AlphaFoldDB" id="B9M875"/>
<evidence type="ECO:0000259" key="6">
    <source>
        <dbReference type="Pfam" id="PF13632"/>
    </source>
</evidence>
<keyword evidence="3" id="KW-0328">Glycosyltransferase</keyword>
<evidence type="ECO:0000313" key="7">
    <source>
        <dbReference type="EMBL" id="ACM20341.1"/>
    </source>
</evidence>
<dbReference type="InterPro" id="IPR001173">
    <property type="entry name" value="Glyco_trans_2-like"/>
</dbReference>
<dbReference type="GO" id="GO:0016757">
    <property type="term" value="F:glycosyltransferase activity"/>
    <property type="evidence" value="ECO:0007669"/>
    <property type="project" value="UniProtKB-KW"/>
</dbReference>
<evidence type="ECO:0000256" key="4">
    <source>
        <dbReference type="ARBA" id="ARBA00022679"/>
    </source>
</evidence>
<evidence type="ECO:0000256" key="2">
    <source>
        <dbReference type="ARBA" id="ARBA00022475"/>
    </source>
</evidence>
<dbReference type="Proteomes" id="UP000007721">
    <property type="component" value="Chromosome"/>
</dbReference>
<dbReference type="SUPFAM" id="SSF53448">
    <property type="entry name" value="Nucleotide-diphospho-sugar transferases"/>
    <property type="match status" value="1"/>
</dbReference>
<dbReference type="STRING" id="316067.Geob_1984"/>
<comment type="subcellular location">
    <subcellularLocation>
        <location evidence="1">Cell membrane</location>
    </subcellularLocation>
</comment>
<dbReference type="HOGENOM" id="CLU_048229_0_0_7"/>
<feature type="domain" description="Glycosyltransferase 2-like" evidence="6">
    <location>
        <begin position="143"/>
        <end position="247"/>
    </location>
</feature>
<organism evidence="7 8">
    <name type="scientific">Geotalea daltonii (strain DSM 22248 / JCM 15807 / FRC-32)</name>
    <name type="common">Geobacter daltonii</name>
    <dbReference type="NCBI Taxonomy" id="316067"/>
    <lineage>
        <taxon>Bacteria</taxon>
        <taxon>Pseudomonadati</taxon>
        <taxon>Thermodesulfobacteriota</taxon>
        <taxon>Desulfuromonadia</taxon>
        <taxon>Geobacterales</taxon>
        <taxon>Geobacteraceae</taxon>
        <taxon>Geotalea</taxon>
    </lineage>
</organism>
<dbReference type="Pfam" id="PF13632">
    <property type="entry name" value="Glyco_trans_2_3"/>
    <property type="match status" value="1"/>
</dbReference>
<accession>B9M875</accession>
<dbReference type="EMBL" id="CP001390">
    <property type="protein sequence ID" value="ACM20341.1"/>
    <property type="molecule type" value="Genomic_DNA"/>
</dbReference>
<dbReference type="eggNOG" id="COG1215">
    <property type="taxonomic scope" value="Bacteria"/>
</dbReference>
<keyword evidence="2" id="KW-1003">Cell membrane</keyword>
<dbReference type="PANTHER" id="PTHR43646:SF2">
    <property type="entry name" value="GLYCOSYLTRANSFERASE 2-LIKE DOMAIN-CONTAINING PROTEIN"/>
    <property type="match status" value="1"/>
</dbReference>
<dbReference type="RefSeq" id="WP_012647070.1">
    <property type="nucleotide sequence ID" value="NC_011979.1"/>
</dbReference>
<evidence type="ECO:0000313" key="8">
    <source>
        <dbReference type="Proteomes" id="UP000007721"/>
    </source>
</evidence>
<keyword evidence="8" id="KW-1185">Reference proteome</keyword>
<evidence type="ECO:0000256" key="5">
    <source>
        <dbReference type="ARBA" id="ARBA00023136"/>
    </source>
</evidence>
<protein>
    <recommendedName>
        <fullName evidence="6">Glycosyltransferase 2-like domain-containing protein</fullName>
    </recommendedName>
</protein>
<gene>
    <name evidence="7" type="ordered locus">Geob_1984</name>
</gene>
<dbReference type="GO" id="GO:0005886">
    <property type="term" value="C:plasma membrane"/>
    <property type="evidence" value="ECO:0007669"/>
    <property type="project" value="UniProtKB-SubCell"/>
</dbReference>
<dbReference type="PANTHER" id="PTHR43646">
    <property type="entry name" value="GLYCOSYLTRANSFERASE"/>
    <property type="match status" value="1"/>
</dbReference>
<reference evidence="7 8" key="1">
    <citation type="submission" date="2009-01" db="EMBL/GenBank/DDBJ databases">
        <title>Complete sequence of Geobacter sp. FRC-32.</title>
        <authorList>
            <consortium name="US DOE Joint Genome Institute"/>
            <person name="Lucas S."/>
            <person name="Copeland A."/>
            <person name="Lapidus A."/>
            <person name="Glavina del Rio T."/>
            <person name="Dalin E."/>
            <person name="Tice H."/>
            <person name="Bruce D."/>
            <person name="Goodwin L."/>
            <person name="Pitluck S."/>
            <person name="Saunders E."/>
            <person name="Brettin T."/>
            <person name="Detter J.C."/>
            <person name="Han C."/>
            <person name="Larimer F."/>
            <person name="Land M."/>
            <person name="Hauser L."/>
            <person name="Kyrpides N."/>
            <person name="Ovchinnikova G."/>
            <person name="Kostka J."/>
            <person name="Richardson P."/>
        </authorList>
    </citation>
    <scope>NUCLEOTIDE SEQUENCE [LARGE SCALE GENOMIC DNA]</scope>
    <source>
        <strain evidence="8">DSM 22248 / JCM 15807 / FRC-32</strain>
    </source>
</reference>
<name>B9M875_GEODF</name>
<dbReference type="CDD" id="cd00761">
    <property type="entry name" value="Glyco_tranf_GTA_type"/>
    <property type="match status" value="1"/>
</dbReference>
<sequence>MIPTPVSDYLRKRGVRAWSISGRTETLHAGAVIIPALAESPRLFHTLKSLAKNPPELLDRFLVLVVVNHREDAPPEDKTDNDATLKMLESGDAELSIPNLAWVDAASPGSEMPIKGGGVGLARKIGADLALPCLDYASCSPLLIYLDADTLVEPDYLHAITRHFQYSTAGGAVIPFRHQQPATYAEQQAIDTYELFLRCYVLGLEIAGSPYAFHTVGSAMACRAMDYARMGGMNSRAAGEDFYFLQQMHRVAGVSQLCGTVVHPSPRASHRVPFGTGRSMSRVLAGEPNAIVFHQSECFLILKEWLKLVADNLGSEAAQLMELAKGISPELTVFLDQTVFSPTWDKLRQNNKDHRSRHKAFHDWFDGLRTMKLVHHLSATAFPCCSPHECVPEFLRLAGEAPAERVADQLKTLQKRQFAP</sequence>
<dbReference type="KEGG" id="geo:Geob_1984"/>